<proteinExistence type="predicted"/>
<keyword evidence="1" id="KW-1133">Transmembrane helix</keyword>
<reference evidence="2" key="1">
    <citation type="submission" date="2021-02" db="EMBL/GenBank/DDBJ databases">
        <authorList>
            <person name="Dougan E. K."/>
            <person name="Rhodes N."/>
            <person name="Thang M."/>
            <person name="Chan C."/>
        </authorList>
    </citation>
    <scope>NUCLEOTIDE SEQUENCE</scope>
</reference>
<dbReference type="EMBL" id="CAJNDS010002810">
    <property type="protein sequence ID" value="CAE7605761.1"/>
    <property type="molecule type" value="Genomic_DNA"/>
</dbReference>
<feature type="transmembrane region" description="Helical" evidence="1">
    <location>
        <begin position="49"/>
        <end position="66"/>
    </location>
</feature>
<accession>A0A812V7C1</accession>
<evidence type="ECO:0000256" key="1">
    <source>
        <dbReference type="SAM" id="Phobius"/>
    </source>
</evidence>
<organism evidence="2 3">
    <name type="scientific">Symbiodinium natans</name>
    <dbReference type="NCBI Taxonomy" id="878477"/>
    <lineage>
        <taxon>Eukaryota</taxon>
        <taxon>Sar</taxon>
        <taxon>Alveolata</taxon>
        <taxon>Dinophyceae</taxon>
        <taxon>Suessiales</taxon>
        <taxon>Symbiodiniaceae</taxon>
        <taxon>Symbiodinium</taxon>
    </lineage>
</organism>
<dbReference type="AlphaFoldDB" id="A0A812V7C1"/>
<name>A0A812V7C1_9DINO</name>
<sequence>MGHPSCRDLCDLTSRNSGSLEVSQPGGAKHSPTHFGVNAGRYSTSHLCYLQWASTSIFLFSTFIFLKEAKQLRRRHRQAMTRRKKSSG</sequence>
<keyword evidence="3" id="KW-1185">Reference proteome</keyword>
<protein>
    <submittedName>
        <fullName evidence="2">Uncharacterized protein</fullName>
    </submittedName>
</protein>
<evidence type="ECO:0000313" key="3">
    <source>
        <dbReference type="Proteomes" id="UP000604046"/>
    </source>
</evidence>
<evidence type="ECO:0000313" key="2">
    <source>
        <dbReference type="EMBL" id="CAE7605761.1"/>
    </source>
</evidence>
<comment type="caution">
    <text evidence="2">The sequence shown here is derived from an EMBL/GenBank/DDBJ whole genome shotgun (WGS) entry which is preliminary data.</text>
</comment>
<keyword evidence="1" id="KW-0472">Membrane</keyword>
<gene>
    <name evidence="2" type="ORF">SNAT2548_LOCUS34450</name>
</gene>
<keyword evidence="1" id="KW-0812">Transmembrane</keyword>
<dbReference type="Proteomes" id="UP000604046">
    <property type="component" value="Unassembled WGS sequence"/>
</dbReference>